<gene>
    <name evidence="1" type="ORF">PHLCEN_2v11976</name>
</gene>
<reference evidence="1 2" key="1">
    <citation type="submission" date="2018-02" db="EMBL/GenBank/DDBJ databases">
        <title>Genome sequence of the basidiomycete white-rot fungus Phlebia centrifuga.</title>
        <authorList>
            <person name="Granchi Z."/>
            <person name="Peng M."/>
            <person name="de Vries R.P."/>
            <person name="Hilden K."/>
            <person name="Makela M.R."/>
            <person name="Grigoriev I."/>
            <person name="Riley R."/>
        </authorList>
    </citation>
    <scope>NUCLEOTIDE SEQUENCE [LARGE SCALE GENOMIC DNA]</scope>
    <source>
        <strain evidence="1 2">FBCC195</strain>
    </source>
</reference>
<name>A0A2R6NIP4_9APHY</name>
<keyword evidence="2" id="KW-1185">Reference proteome</keyword>
<dbReference type="AlphaFoldDB" id="A0A2R6NIP4"/>
<dbReference type="Proteomes" id="UP000186601">
    <property type="component" value="Unassembled WGS sequence"/>
</dbReference>
<proteinExistence type="predicted"/>
<accession>A0A2R6NIP4</accession>
<sequence>MATAAKNATYGTRLTQRHVQAPELDLRWFPADTWETRGYFEGDSIASQEAA</sequence>
<protein>
    <submittedName>
        <fullName evidence="1">Uncharacterized protein</fullName>
    </submittedName>
</protein>
<evidence type="ECO:0000313" key="1">
    <source>
        <dbReference type="EMBL" id="PSR72128.1"/>
    </source>
</evidence>
<organism evidence="1 2">
    <name type="scientific">Hermanssonia centrifuga</name>
    <dbReference type="NCBI Taxonomy" id="98765"/>
    <lineage>
        <taxon>Eukaryota</taxon>
        <taxon>Fungi</taxon>
        <taxon>Dikarya</taxon>
        <taxon>Basidiomycota</taxon>
        <taxon>Agaricomycotina</taxon>
        <taxon>Agaricomycetes</taxon>
        <taxon>Polyporales</taxon>
        <taxon>Meruliaceae</taxon>
        <taxon>Hermanssonia</taxon>
    </lineage>
</organism>
<comment type="caution">
    <text evidence="1">The sequence shown here is derived from an EMBL/GenBank/DDBJ whole genome shotgun (WGS) entry which is preliminary data.</text>
</comment>
<evidence type="ECO:0000313" key="2">
    <source>
        <dbReference type="Proteomes" id="UP000186601"/>
    </source>
</evidence>
<dbReference type="EMBL" id="MLYV02001210">
    <property type="protein sequence ID" value="PSR72128.1"/>
    <property type="molecule type" value="Genomic_DNA"/>
</dbReference>